<feature type="transmembrane region" description="Helical" evidence="1">
    <location>
        <begin position="93"/>
        <end position="111"/>
    </location>
</feature>
<feature type="transmembrane region" description="Helical" evidence="1">
    <location>
        <begin position="319"/>
        <end position="342"/>
    </location>
</feature>
<evidence type="ECO:0000256" key="1">
    <source>
        <dbReference type="SAM" id="Phobius"/>
    </source>
</evidence>
<sequence>MIAKFTPPANRLYLYLKSGVEPFATLVPERLITWKAYWGLLPFSVLSTILFVAPDVHSKTLLLTWLAISFFGHASMAPFVIYFNGKFNRTTHIIFALCMGAVRGATINLTAPVLRVEDPLNLILRTMNSSLSVLYAVVVAGIIISVWTKFDSDLRQLLGNAIEVGKRRTTLDESGMLRVKPETSGNIQQVLSELNDYIASASNGESPSLTLKEQANAIDRLINKHIRPHSAERWRQAELIWPKIRPWDVLRKSILSTDLPVISTLIFTLPLGLFGQFARSSFTDGIIIQGASVLLILIAMVSANNLGRRLKNQTRSRNIVFVLFVLFVNLPTLISLSYFINFDVYSSFSNLVEVHAASVLTFLMILFLASIVIIVQENRENALVLLEEIISKQALQNMIDGGVVASTQSEFAQYLHAEVQSQLMACKLLLLKAAESEFTLMSPEVTQKVLDRLELLKRPFEKRPDRIPSARLEEFRKTWEGLAQIYFNLPPELSGVSRSGEVIAQLIEELIVNAIRHGKAKNITVNATIADGLCVISVLDDGRIKSTKKAGLGSTLFEVFAPDWKLASTSQGTLATLTAKYF</sequence>
<feature type="transmembrane region" description="Helical" evidence="1">
    <location>
        <begin position="354"/>
        <end position="375"/>
    </location>
</feature>
<name>A0A6J6HEG1_9ZZZZ</name>
<dbReference type="SUPFAM" id="SSF55874">
    <property type="entry name" value="ATPase domain of HSP90 chaperone/DNA topoisomerase II/histidine kinase"/>
    <property type="match status" value="1"/>
</dbReference>
<dbReference type="EMBL" id="CAEZUV010000037">
    <property type="protein sequence ID" value="CAB4610329.1"/>
    <property type="molecule type" value="Genomic_DNA"/>
</dbReference>
<evidence type="ECO:0000313" key="2">
    <source>
        <dbReference type="EMBL" id="CAB4610329.1"/>
    </source>
</evidence>
<proteinExistence type="predicted"/>
<dbReference type="Gene3D" id="3.30.565.10">
    <property type="entry name" value="Histidine kinase-like ATPase, C-terminal domain"/>
    <property type="match status" value="1"/>
</dbReference>
<dbReference type="InterPro" id="IPR036890">
    <property type="entry name" value="HATPase_C_sf"/>
</dbReference>
<organism evidence="2">
    <name type="scientific">freshwater metagenome</name>
    <dbReference type="NCBI Taxonomy" id="449393"/>
    <lineage>
        <taxon>unclassified sequences</taxon>
        <taxon>metagenomes</taxon>
        <taxon>ecological metagenomes</taxon>
    </lineage>
</organism>
<feature type="transmembrane region" description="Helical" evidence="1">
    <location>
        <begin position="286"/>
        <end position="307"/>
    </location>
</feature>
<feature type="transmembrane region" description="Helical" evidence="1">
    <location>
        <begin position="36"/>
        <end position="54"/>
    </location>
</feature>
<dbReference type="AlphaFoldDB" id="A0A6J6HEG1"/>
<feature type="transmembrane region" description="Helical" evidence="1">
    <location>
        <begin position="253"/>
        <end position="274"/>
    </location>
</feature>
<accession>A0A6J6HEG1</accession>
<keyword evidence="1" id="KW-1133">Transmembrane helix</keyword>
<protein>
    <submittedName>
        <fullName evidence="2">Unannotated protein</fullName>
    </submittedName>
</protein>
<reference evidence="2" key="1">
    <citation type="submission" date="2020-05" db="EMBL/GenBank/DDBJ databases">
        <authorList>
            <person name="Chiriac C."/>
            <person name="Salcher M."/>
            <person name="Ghai R."/>
            <person name="Kavagutti S V."/>
        </authorList>
    </citation>
    <scope>NUCLEOTIDE SEQUENCE</scope>
</reference>
<feature type="transmembrane region" description="Helical" evidence="1">
    <location>
        <begin position="60"/>
        <end position="81"/>
    </location>
</feature>
<feature type="transmembrane region" description="Helical" evidence="1">
    <location>
        <begin position="131"/>
        <end position="148"/>
    </location>
</feature>
<keyword evidence="1" id="KW-0812">Transmembrane</keyword>
<keyword evidence="1" id="KW-0472">Membrane</keyword>
<gene>
    <name evidence="2" type="ORF">UFOPK1856_00385</name>
</gene>